<dbReference type="Proteomes" id="UP000027093">
    <property type="component" value="Chromosome"/>
</dbReference>
<dbReference type="STRING" id="926571.NVIE_026460"/>
<feature type="domain" description="Methyltransferase" evidence="1">
    <location>
        <begin position="50"/>
        <end position="161"/>
    </location>
</feature>
<dbReference type="Gene3D" id="3.40.50.150">
    <property type="entry name" value="Vaccinia Virus protein VP39"/>
    <property type="match status" value="1"/>
</dbReference>
<name>A0A060HP86_9ARCH</name>
<keyword evidence="2" id="KW-0489">Methyltransferase</keyword>
<dbReference type="InterPro" id="IPR029063">
    <property type="entry name" value="SAM-dependent_MTases_sf"/>
</dbReference>
<accession>A0A060HP86</accession>
<dbReference type="AlphaFoldDB" id="A0A060HP86"/>
<evidence type="ECO:0000313" key="2">
    <source>
        <dbReference type="EMBL" id="AIC16915.1"/>
    </source>
</evidence>
<keyword evidence="3" id="KW-1185">Reference proteome</keyword>
<keyword evidence="2" id="KW-0808">Transferase</keyword>
<organism evidence="2 3">
    <name type="scientific">Nitrososphaera viennensis EN76</name>
    <dbReference type="NCBI Taxonomy" id="926571"/>
    <lineage>
        <taxon>Archaea</taxon>
        <taxon>Nitrososphaerota</taxon>
        <taxon>Nitrososphaeria</taxon>
        <taxon>Nitrososphaerales</taxon>
        <taxon>Nitrososphaeraceae</taxon>
        <taxon>Nitrososphaera</taxon>
    </lineage>
</organism>
<proteinExistence type="predicted"/>
<evidence type="ECO:0000259" key="1">
    <source>
        <dbReference type="Pfam" id="PF13847"/>
    </source>
</evidence>
<sequence length="285" mass="31656">MNASSLEGENEIMSDSYVLGNRKSEIERLDIQASFFEPFSRDALLKAGIGKGMNCADVGSGSGSVTRLMAQIVGTEGHVTGIDVDDNYLQYCRTVNTFPNVRFVHQDILSPSPSPSQAKGGEFDLAFSRFMFVHLKDPKQAVRAMKDMVRDGGTVIIQELDHSPDSWLSHPHEESVDTLREAFVTLVRKSGGDPLAGRKLYKMAVEESLHASVECYAPCLMMGNEPLCSLGWRIADSLKPAILQHGVMKESEYDKMFRDLKQLSRKKDSFVTYARFFSVIGKKSS</sequence>
<dbReference type="InterPro" id="IPR025714">
    <property type="entry name" value="Methyltranfer_dom"/>
</dbReference>
<dbReference type="KEGG" id="nvn:NVIE_026460"/>
<dbReference type="EMBL" id="CP007536">
    <property type="protein sequence ID" value="AIC16915.1"/>
    <property type="molecule type" value="Genomic_DNA"/>
</dbReference>
<evidence type="ECO:0000313" key="3">
    <source>
        <dbReference type="Proteomes" id="UP000027093"/>
    </source>
</evidence>
<gene>
    <name evidence="2" type="ORF">NVIE_026460</name>
</gene>
<dbReference type="SUPFAM" id="SSF53335">
    <property type="entry name" value="S-adenosyl-L-methionine-dependent methyltransferases"/>
    <property type="match status" value="1"/>
</dbReference>
<dbReference type="CDD" id="cd02440">
    <property type="entry name" value="AdoMet_MTases"/>
    <property type="match status" value="1"/>
</dbReference>
<dbReference type="Pfam" id="PF13847">
    <property type="entry name" value="Methyltransf_31"/>
    <property type="match status" value="1"/>
</dbReference>
<dbReference type="PANTHER" id="PTHR43861">
    <property type="entry name" value="TRANS-ACONITATE 2-METHYLTRANSFERASE-RELATED"/>
    <property type="match status" value="1"/>
</dbReference>
<dbReference type="GO" id="GO:0008168">
    <property type="term" value="F:methyltransferase activity"/>
    <property type="evidence" value="ECO:0007669"/>
    <property type="project" value="UniProtKB-KW"/>
</dbReference>
<protein>
    <submittedName>
        <fullName evidence="2">Putative methyltransferase</fullName>
    </submittedName>
</protein>
<dbReference type="GO" id="GO:0032259">
    <property type="term" value="P:methylation"/>
    <property type="evidence" value="ECO:0007669"/>
    <property type="project" value="UniProtKB-KW"/>
</dbReference>
<reference evidence="2 3" key="1">
    <citation type="journal article" date="2014" name="Int. J. Syst. Evol. Microbiol.">
        <title>Nitrososphaera viennensis gen. nov., sp. nov., an aerobic and mesophilic, ammonia-oxidizing archaeon from soil and a member of the archaeal phylum Thaumarchaeota.</title>
        <authorList>
            <person name="Stieglmeier M."/>
            <person name="Klingl A."/>
            <person name="Alves R.J."/>
            <person name="Rittmann S.K."/>
            <person name="Melcher M."/>
            <person name="Leisch N."/>
            <person name="Schleper C."/>
        </authorList>
    </citation>
    <scope>NUCLEOTIDE SEQUENCE [LARGE SCALE GENOMIC DNA]</scope>
    <source>
        <strain evidence="2">EN76</strain>
    </source>
</reference>
<dbReference type="HOGENOM" id="CLU_062440_0_1_2"/>